<accession>A0A1C6Z4W1</accession>
<dbReference type="EMBL" id="FMIQ01000065">
    <property type="protein sequence ID" value="SCM54104.1"/>
    <property type="molecule type" value="Genomic_DNA"/>
</dbReference>
<dbReference type="AlphaFoldDB" id="A0A1C6Z4W1"/>
<name>A0A1C6Z4W1_HAFAL</name>
<organism evidence="1 2">
    <name type="scientific">Hafnia alvei</name>
    <dbReference type="NCBI Taxonomy" id="569"/>
    <lineage>
        <taxon>Bacteria</taxon>
        <taxon>Pseudomonadati</taxon>
        <taxon>Pseudomonadota</taxon>
        <taxon>Gammaproteobacteria</taxon>
        <taxon>Enterobacterales</taxon>
        <taxon>Hafniaceae</taxon>
        <taxon>Hafnia</taxon>
    </lineage>
</organism>
<reference evidence="1 2" key="1">
    <citation type="submission" date="2016-09" db="EMBL/GenBank/DDBJ databases">
        <authorList>
            <person name="Capua I."/>
            <person name="De Benedictis P."/>
            <person name="Joannis T."/>
            <person name="Lombin L.H."/>
            <person name="Cattoli G."/>
        </authorList>
    </citation>
    <scope>NUCLEOTIDE SEQUENCE [LARGE SCALE GENOMIC DNA]</scope>
    <source>
        <strain evidence="1 2">GB001</strain>
    </source>
</reference>
<protein>
    <submittedName>
        <fullName evidence="1">Uncharacterized protein</fullName>
    </submittedName>
</protein>
<evidence type="ECO:0000313" key="1">
    <source>
        <dbReference type="EMBL" id="SCM54104.1"/>
    </source>
</evidence>
<evidence type="ECO:0000313" key="2">
    <source>
        <dbReference type="Proteomes" id="UP000094844"/>
    </source>
</evidence>
<sequence length="68" mass="7886">MSRRDLAKFTNVRRYASLVCIIFEARATLTDEVIDLHEHILGSLFSRAKRTQAERLQQNGKLIQSKLK</sequence>
<gene>
    <name evidence="1" type="ORF">BN1044_03603</name>
</gene>
<proteinExistence type="predicted"/>
<dbReference type="Proteomes" id="UP000094844">
    <property type="component" value="Unassembled WGS sequence"/>
</dbReference>